<dbReference type="VEuPathDB" id="FungiDB:F503_05579"/>
<organism evidence="2 3">
    <name type="scientific">Ophiostoma piceae (strain UAMH 11346)</name>
    <name type="common">Sap stain fungus</name>
    <dbReference type="NCBI Taxonomy" id="1262450"/>
    <lineage>
        <taxon>Eukaryota</taxon>
        <taxon>Fungi</taxon>
        <taxon>Dikarya</taxon>
        <taxon>Ascomycota</taxon>
        <taxon>Pezizomycotina</taxon>
        <taxon>Sordariomycetes</taxon>
        <taxon>Sordariomycetidae</taxon>
        <taxon>Ophiostomatales</taxon>
        <taxon>Ophiostomataceae</taxon>
        <taxon>Ophiostoma</taxon>
    </lineage>
</organism>
<dbReference type="AlphaFoldDB" id="S3CAB7"/>
<feature type="compositionally biased region" description="Low complexity" evidence="1">
    <location>
        <begin position="121"/>
        <end position="132"/>
    </location>
</feature>
<keyword evidence="3" id="KW-1185">Reference proteome</keyword>
<dbReference type="Proteomes" id="UP000016923">
    <property type="component" value="Unassembled WGS sequence"/>
</dbReference>
<accession>S3CAB7</accession>
<name>S3CAB7_OPHP1</name>
<dbReference type="EMBL" id="KE148146">
    <property type="protein sequence ID" value="EPE10484.1"/>
    <property type="molecule type" value="Genomic_DNA"/>
</dbReference>
<evidence type="ECO:0000313" key="2">
    <source>
        <dbReference type="EMBL" id="EPE10484.1"/>
    </source>
</evidence>
<evidence type="ECO:0000256" key="1">
    <source>
        <dbReference type="SAM" id="MobiDB-lite"/>
    </source>
</evidence>
<reference evidence="2 3" key="1">
    <citation type="journal article" date="2013" name="BMC Genomics">
        <title>The genome and transcriptome of the pine saprophyte Ophiostoma piceae, and a comparison with the bark beetle-associated pine pathogen Grosmannia clavigera.</title>
        <authorList>
            <person name="Haridas S."/>
            <person name="Wang Y."/>
            <person name="Lim L."/>
            <person name="Massoumi Alamouti S."/>
            <person name="Jackman S."/>
            <person name="Docking R."/>
            <person name="Robertson G."/>
            <person name="Birol I."/>
            <person name="Bohlmann J."/>
            <person name="Breuil C."/>
        </authorList>
    </citation>
    <scope>NUCLEOTIDE SEQUENCE [LARGE SCALE GENOMIC DNA]</scope>
    <source>
        <strain evidence="2 3">UAMH 11346</strain>
    </source>
</reference>
<sequence length="507" mass="54447">MGKVIILAGAPEAASLDWSGLVDDTDGDSAEIGAMKPRAEALWQHGENSIHDLIPNHPRWRPVPLRATPETQSGNFRDRAGEEESLELDVSQQVQVQVQQEWAEQAGRAEFAAFTASGYTQSQSQSQSQSESQQRDWSVSSAEVPSLSVQILHALPPPCPDLRDLQHPASTPSFMLSGETATSQELIEHSLAVHDALPSSLPDPSDFSRGVTHGQIEGEPQREAQVQRYMPASFGTSFTASFDDTTSSIGTASSFAAGLAKVPPPLPSTIPRWQPLTHLVDIPGADALANLARRTVTVNIVAAVVAASAPREVNVRQNANNANNTNRRTTTSLVELIVGDDTRSGFGITIWLDNAPHPSSLASLLSTLHPQDIILVQNLALNIFNGKVYGSTLRRNLTQMHVLYRQKQSREEQAAHDGDEGVFSTVHLAAANAVVAASTAQASRPQPGANQAQQNVALGWRLAAKASRVRGWALQYVFASNKNHSSGGPTAAGNIWIQPPVDTQDTQ</sequence>
<dbReference type="STRING" id="1262450.S3CAB7"/>
<proteinExistence type="predicted"/>
<evidence type="ECO:0000313" key="3">
    <source>
        <dbReference type="Proteomes" id="UP000016923"/>
    </source>
</evidence>
<dbReference type="Gene3D" id="2.40.50.140">
    <property type="entry name" value="Nucleic acid-binding proteins"/>
    <property type="match status" value="1"/>
</dbReference>
<dbReference type="OrthoDB" id="5378679at2759"/>
<feature type="region of interest" description="Disordered" evidence="1">
    <location>
        <begin position="66"/>
        <end position="89"/>
    </location>
</feature>
<dbReference type="HOGENOM" id="CLU_537580_0_0_1"/>
<dbReference type="InterPro" id="IPR012340">
    <property type="entry name" value="NA-bd_OB-fold"/>
</dbReference>
<dbReference type="SUPFAM" id="SSF50249">
    <property type="entry name" value="Nucleic acid-binding proteins"/>
    <property type="match status" value="1"/>
</dbReference>
<feature type="region of interest" description="Disordered" evidence="1">
    <location>
        <begin position="120"/>
        <end position="140"/>
    </location>
</feature>
<gene>
    <name evidence="2" type="ORF">F503_05579</name>
</gene>
<protein>
    <submittedName>
        <fullName evidence="2">Uncharacterized protein</fullName>
    </submittedName>
</protein>
<feature type="region of interest" description="Disordered" evidence="1">
    <location>
        <begin position="484"/>
        <end position="507"/>
    </location>
</feature>
<dbReference type="eggNOG" id="ENOG502SD7X">
    <property type="taxonomic scope" value="Eukaryota"/>
</dbReference>